<proteinExistence type="predicted"/>
<protein>
    <submittedName>
        <fullName evidence="1">Uncharacterized protein</fullName>
    </submittedName>
</protein>
<dbReference type="AlphaFoldDB" id="A0A8G0LNC2"/>
<name>A0A8G0LNC2_9HYPO</name>
<evidence type="ECO:0000313" key="2">
    <source>
        <dbReference type="Proteomes" id="UP000826661"/>
    </source>
</evidence>
<reference evidence="1 2" key="1">
    <citation type="journal article" date="2021" name="BMC Genomics">
        <title>Telomere-to-telomere genome assembly of asparaginase-producing Trichoderma simmonsii.</title>
        <authorList>
            <person name="Chung D."/>
            <person name="Kwon Y.M."/>
            <person name="Yang Y."/>
        </authorList>
    </citation>
    <scope>NUCLEOTIDE SEQUENCE [LARGE SCALE GENOMIC DNA]</scope>
    <source>
        <strain evidence="1 2">GH-Sj1</strain>
    </source>
</reference>
<accession>A0A8G0LNC2</accession>
<gene>
    <name evidence="1" type="ORF">H0G86_012352</name>
</gene>
<organism evidence="1 2">
    <name type="scientific">Trichoderma simmonsii</name>
    <dbReference type="NCBI Taxonomy" id="1491479"/>
    <lineage>
        <taxon>Eukaryota</taxon>
        <taxon>Fungi</taxon>
        <taxon>Dikarya</taxon>
        <taxon>Ascomycota</taxon>
        <taxon>Pezizomycotina</taxon>
        <taxon>Sordariomycetes</taxon>
        <taxon>Hypocreomycetidae</taxon>
        <taxon>Hypocreales</taxon>
        <taxon>Hypocreaceae</taxon>
        <taxon>Trichoderma</taxon>
    </lineage>
</organism>
<sequence>MKCDKGSLSEIFVIDPMNLRRWMEMGRLERYSTLTVTLQVQEAELLQLMTYERLNENSVAPISAGTLLQSLRITTSTNRQQPEHSSTTRAQIVFITACLTACPHTDEAHCHYREILTGHSPAATGPSVIKRYLPAILPSPFFIFCCLPQPLRCEIHRPLTSKKRAARASPSMAWGTRGARG</sequence>
<evidence type="ECO:0000313" key="1">
    <source>
        <dbReference type="EMBL" id="QYT05459.1"/>
    </source>
</evidence>
<dbReference type="Proteomes" id="UP000826661">
    <property type="component" value="Chromosome VII"/>
</dbReference>
<dbReference type="EMBL" id="CP075870">
    <property type="protein sequence ID" value="QYT05459.1"/>
    <property type="molecule type" value="Genomic_DNA"/>
</dbReference>
<keyword evidence="2" id="KW-1185">Reference proteome</keyword>